<dbReference type="EC" id="2.7.13.3" evidence="4"/>
<accession>A0A4P6M1Z9</accession>
<keyword evidence="1" id="KW-0472">Membrane</keyword>
<sequence length="588" mass="68510">MERKKMKKAGLKWKILRSITVFIAISMAVSALAGYLYFVHIVREQKISDEEAKQQQIVNQMQFMTEDIDNFAKSIIIDEALQTALEDEEQLNEFELSRKKDRINKRLAFYNSLKTYVASSFLELENKAKYGSGFGASEEDYIKRKFGIPEFVEFRRNDLLQYSKPYIGLESRVTSPVVCYRVKIWSQDDFGKQQGTLYIEVYLNYFLDQMEIYGQEYENVCLMGNSGEVLFQNDKDKRIQKYIQEEGKIGDNVNRRIKNGYLICHAVGDTGWELYTLITNDYLWRQSHFVLNFFAFSFVLSLGLVLLFTSRTLEKRIQPITYLSEQMGAIQYDSMDSVEIVHTGDEIQTLYECYQAMIAEIQRGISERIAYEKQKKDMEFDIMLSQVNPHYLYNVLNTVVYLAAAEKNKRIVKIVNSLIYTLQETLNLGEHNVETTIEKELELTKCYLQIQEYRYPDMFETEINCPEDLKGYSILKTSIQPLVENALLHGILPTERRGKIIVTIEASTGNVIVKVKDDGQGIENDRLYKFKNRERIVYEKNGRKHIGISNIRDRIEYLYGEPYGMKIRQLKEGGTEVIMRLPAMQGGE</sequence>
<name>A0A4P6M1Z9_9FIRM</name>
<dbReference type="Pfam" id="PF02518">
    <property type="entry name" value="HATPase_c"/>
    <property type="match status" value="1"/>
</dbReference>
<dbReference type="EMBL" id="CP035945">
    <property type="protein sequence ID" value="QBE97357.1"/>
    <property type="molecule type" value="Genomic_DNA"/>
</dbReference>
<dbReference type="Pfam" id="PF06580">
    <property type="entry name" value="His_kinase"/>
    <property type="match status" value="1"/>
</dbReference>
<keyword evidence="4" id="KW-0808">Transferase</keyword>
<reference evidence="4 5" key="1">
    <citation type="submission" date="2019-01" db="EMBL/GenBank/DDBJ databases">
        <title>PMF-metabolizing Aryl O-demethylase.</title>
        <authorList>
            <person name="Kim M."/>
        </authorList>
    </citation>
    <scope>NUCLEOTIDE SEQUENCE [LARGE SCALE GENOMIC DNA]</scope>
    <source>
        <strain evidence="4 5">PMF1</strain>
    </source>
</reference>
<dbReference type="AlphaFoldDB" id="A0A4P6M1Z9"/>
<dbReference type="GO" id="GO:0016020">
    <property type="term" value="C:membrane"/>
    <property type="evidence" value="ECO:0007669"/>
    <property type="project" value="InterPro"/>
</dbReference>
<dbReference type="PANTHER" id="PTHR34220:SF7">
    <property type="entry name" value="SENSOR HISTIDINE KINASE YPDA"/>
    <property type="match status" value="1"/>
</dbReference>
<protein>
    <submittedName>
        <fullName evidence="4">Sensor histidine kinase YpdA</fullName>
        <ecNumber evidence="4">2.7.13.3</ecNumber>
    </submittedName>
</protein>
<dbReference type="Gene3D" id="3.30.565.10">
    <property type="entry name" value="Histidine kinase-like ATPase, C-terminal domain"/>
    <property type="match status" value="1"/>
</dbReference>
<feature type="domain" description="Signal transduction histidine kinase internal region" evidence="3">
    <location>
        <begin position="379"/>
        <end position="458"/>
    </location>
</feature>
<evidence type="ECO:0000313" key="4">
    <source>
        <dbReference type="EMBL" id="QBE97357.1"/>
    </source>
</evidence>
<gene>
    <name evidence="4" type="primary">ypdA_15</name>
    <name evidence="4" type="ORF">PMF13cell1_02913</name>
</gene>
<dbReference type="PANTHER" id="PTHR34220">
    <property type="entry name" value="SENSOR HISTIDINE KINASE YPDA"/>
    <property type="match status" value="1"/>
</dbReference>
<feature type="domain" description="Histidine kinase/HSP90-like ATPase" evidence="2">
    <location>
        <begin position="475"/>
        <end position="583"/>
    </location>
</feature>
<dbReference type="InterPro" id="IPR010559">
    <property type="entry name" value="Sig_transdc_His_kin_internal"/>
</dbReference>
<dbReference type="SUPFAM" id="SSF55874">
    <property type="entry name" value="ATPase domain of HSP90 chaperone/DNA topoisomerase II/histidine kinase"/>
    <property type="match status" value="1"/>
</dbReference>
<dbReference type="KEGG" id="bpro:PMF13cell1_02913"/>
<dbReference type="GO" id="GO:0000155">
    <property type="term" value="F:phosphorelay sensor kinase activity"/>
    <property type="evidence" value="ECO:0007669"/>
    <property type="project" value="InterPro"/>
</dbReference>
<feature type="transmembrane region" description="Helical" evidence="1">
    <location>
        <begin position="21"/>
        <end position="38"/>
    </location>
</feature>
<dbReference type="InterPro" id="IPR050640">
    <property type="entry name" value="Bact_2-comp_sensor_kinase"/>
</dbReference>
<organism evidence="4 5">
    <name type="scientific">Blautia producta</name>
    <dbReference type="NCBI Taxonomy" id="33035"/>
    <lineage>
        <taxon>Bacteria</taxon>
        <taxon>Bacillati</taxon>
        <taxon>Bacillota</taxon>
        <taxon>Clostridia</taxon>
        <taxon>Lachnospirales</taxon>
        <taxon>Lachnospiraceae</taxon>
        <taxon>Blautia</taxon>
    </lineage>
</organism>
<dbReference type="InterPro" id="IPR003594">
    <property type="entry name" value="HATPase_dom"/>
</dbReference>
<evidence type="ECO:0000313" key="5">
    <source>
        <dbReference type="Proteomes" id="UP000289794"/>
    </source>
</evidence>
<proteinExistence type="predicted"/>
<dbReference type="InterPro" id="IPR036890">
    <property type="entry name" value="HATPase_C_sf"/>
</dbReference>
<dbReference type="Proteomes" id="UP000289794">
    <property type="component" value="Chromosome"/>
</dbReference>
<evidence type="ECO:0000259" key="2">
    <source>
        <dbReference type="Pfam" id="PF02518"/>
    </source>
</evidence>
<feature type="transmembrane region" description="Helical" evidence="1">
    <location>
        <begin position="289"/>
        <end position="308"/>
    </location>
</feature>
<evidence type="ECO:0000256" key="1">
    <source>
        <dbReference type="SAM" id="Phobius"/>
    </source>
</evidence>
<keyword evidence="1" id="KW-1133">Transmembrane helix</keyword>
<evidence type="ECO:0000259" key="3">
    <source>
        <dbReference type="Pfam" id="PF06580"/>
    </source>
</evidence>
<keyword evidence="4" id="KW-0418">Kinase</keyword>
<dbReference type="RefSeq" id="WP_130181178.1">
    <property type="nucleotide sequence ID" value="NZ_CP035945.1"/>
</dbReference>
<keyword evidence="1" id="KW-0812">Transmembrane</keyword>